<dbReference type="Pfam" id="PF01638">
    <property type="entry name" value="HxlR"/>
    <property type="match status" value="1"/>
</dbReference>
<keyword evidence="1" id="KW-0805">Transcription regulation</keyword>
<organism evidence="5 6">
    <name type="scientific">Gordonia mangrovi</name>
    <dbReference type="NCBI Taxonomy" id="2665643"/>
    <lineage>
        <taxon>Bacteria</taxon>
        <taxon>Bacillati</taxon>
        <taxon>Actinomycetota</taxon>
        <taxon>Actinomycetes</taxon>
        <taxon>Mycobacteriales</taxon>
        <taxon>Gordoniaceae</taxon>
        <taxon>Gordonia</taxon>
    </lineage>
</organism>
<reference evidence="5 6" key="1">
    <citation type="submission" date="2019-11" db="EMBL/GenBank/DDBJ databases">
        <title>Gordonia sp. nov., a novel actinobacterium isolated from mangrove soil in Hainan.</title>
        <authorList>
            <person name="Huang X."/>
            <person name="Xie Y."/>
            <person name="Chu X."/>
            <person name="Xiao K."/>
        </authorList>
    </citation>
    <scope>NUCLEOTIDE SEQUENCE [LARGE SCALE GENOMIC DNA]</scope>
    <source>
        <strain evidence="5 6">HNM0687</strain>
    </source>
</reference>
<dbReference type="InterPro" id="IPR036390">
    <property type="entry name" value="WH_DNA-bd_sf"/>
</dbReference>
<gene>
    <name evidence="5" type="ORF">GIY30_10330</name>
</gene>
<keyword evidence="3" id="KW-0804">Transcription</keyword>
<dbReference type="Proteomes" id="UP000475545">
    <property type="component" value="Unassembled WGS sequence"/>
</dbReference>
<dbReference type="InterPro" id="IPR036388">
    <property type="entry name" value="WH-like_DNA-bd_sf"/>
</dbReference>
<dbReference type="InterPro" id="IPR002577">
    <property type="entry name" value="HTH_HxlR"/>
</dbReference>
<dbReference type="Gene3D" id="1.10.10.10">
    <property type="entry name" value="Winged helix-like DNA-binding domain superfamily/Winged helix DNA-binding domain"/>
    <property type="match status" value="1"/>
</dbReference>
<comment type="caution">
    <text evidence="5">The sequence shown here is derived from an EMBL/GenBank/DDBJ whole genome shotgun (WGS) entry which is preliminary data.</text>
</comment>
<evidence type="ECO:0000313" key="5">
    <source>
        <dbReference type="EMBL" id="MXP21744.1"/>
    </source>
</evidence>
<evidence type="ECO:0000259" key="4">
    <source>
        <dbReference type="PROSITE" id="PS51118"/>
    </source>
</evidence>
<evidence type="ECO:0000256" key="2">
    <source>
        <dbReference type="ARBA" id="ARBA00023125"/>
    </source>
</evidence>
<dbReference type="InterPro" id="IPR036527">
    <property type="entry name" value="SCP2_sterol-bd_dom_sf"/>
</dbReference>
<keyword evidence="6" id="KW-1185">Reference proteome</keyword>
<dbReference type="RefSeq" id="WP_160901897.1">
    <property type="nucleotide sequence ID" value="NZ_CP102850.1"/>
</dbReference>
<dbReference type="PANTHER" id="PTHR33204:SF18">
    <property type="entry name" value="TRANSCRIPTIONAL REGULATORY PROTEIN"/>
    <property type="match status" value="1"/>
</dbReference>
<dbReference type="GO" id="GO:0003677">
    <property type="term" value="F:DNA binding"/>
    <property type="evidence" value="ECO:0007669"/>
    <property type="project" value="UniProtKB-KW"/>
</dbReference>
<dbReference type="SUPFAM" id="SSF55718">
    <property type="entry name" value="SCP-like"/>
    <property type="match status" value="1"/>
</dbReference>
<dbReference type="Gene3D" id="3.30.1050.10">
    <property type="entry name" value="SCP2 sterol-binding domain"/>
    <property type="match status" value="1"/>
</dbReference>
<proteinExistence type="predicted"/>
<feature type="domain" description="HTH hxlR-type" evidence="4">
    <location>
        <begin position="8"/>
        <end position="105"/>
    </location>
</feature>
<dbReference type="Pfam" id="PF02036">
    <property type="entry name" value="SCP2"/>
    <property type="match status" value="1"/>
</dbReference>
<evidence type="ECO:0000256" key="1">
    <source>
        <dbReference type="ARBA" id="ARBA00023015"/>
    </source>
</evidence>
<keyword evidence="2" id="KW-0238">DNA-binding</keyword>
<evidence type="ECO:0000313" key="6">
    <source>
        <dbReference type="Proteomes" id="UP000475545"/>
    </source>
</evidence>
<dbReference type="EMBL" id="WMBR01000002">
    <property type="protein sequence ID" value="MXP21744.1"/>
    <property type="molecule type" value="Genomic_DNA"/>
</dbReference>
<dbReference type="InterPro" id="IPR003033">
    <property type="entry name" value="SCP2_sterol-bd_dom"/>
</dbReference>
<accession>A0A6L7GPA4</accession>
<name>A0A6L7GPA4_9ACTN</name>
<dbReference type="PROSITE" id="PS51118">
    <property type="entry name" value="HTH_HXLR"/>
    <property type="match status" value="1"/>
</dbReference>
<protein>
    <submittedName>
        <fullName evidence="5">Transcriptional regulator</fullName>
    </submittedName>
</protein>
<dbReference type="AlphaFoldDB" id="A0A6L7GPA4"/>
<evidence type="ECO:0000256" key="3">
    <source>
        <dbReference type="ARBA" id="ARBA00023163"/>
    </source>
</evidence>
<sequence>MRTYGQYCPIARASELLAERWTPLLVRNLMFGAETFSAIAHGVPQMSRSMLVTRLDEMERAGLISVTPKAHGRGHLYHLTEAGQDLSAVVSALADWGERWADLGPQHTDPGFALWSWCQVQLDRSALPTRRVVIAFVFPDQPRGNRNFWLLIDQGDAEVCYSDPGGDPAVYVRAESAAFIDWHRGALSWRSAIRSGRIAIHGDRALARALPTWNTREPQMR</sequence>
<dbReference type="PANTHER" id="PTHR33204">
    <property type="entry name" value="TRANSCRIPTIONAL REGULATOR, MARR FAMILY"/>
    <property type="match status" value="1"/>
</dbReference>
<dbReference type="SUPFAM" id="SSF46785">
    <property type="entry name" value="Winged helix' DNA-binding domain"/>
    <property type="match status" value="1"/>
</dbReference>